<evidence type="ECO:0000313" key="1">
    <source>
        <dbReference type="EMBL" id="UOL50883.1"/>
    </source>
</evidence>
<name>A0AAE9GPY9_9CAUD</name>
<sequence>MKFPKEFDNGIIVEDIKTPRWANREHTRLSCVATFAPGQVVPFGASLTDPEPHGRAIYDHILAGLAGKIADYERPAVTKEDLQAELDKILPDVMLGLATPEEIELARNLRIQIKAME</sequence>
<keyword evidence="2" id="KW-1185">Reference proteome</keyword>
<protein>
    <submittedName>
        <fullName evidence="1">Uncharacterized protein</fullName>
    </submittedName>
</protein>
<accession>A0AAE9GPY9</accession>
<reference evidence="1 2" key="1">
    <citation type="submission" date="2022-03" db="EMBL/GenBank/DDBJ databases">
        <authorList>
            <person name="Oueslati M."/>
            <person name="Holtappels D."/>
            <person name="Wagemans J."/>
        </authorList>
    </citation>
    <scope>NUCLEOTIDE SEQUENCE [LARGE SCALE GENOMIC DNA]</scope>
</reference>
<evidence type="ECO:0000313" key="2">
    <source>
        <dbReference type="Proteomes" id="UP000831170"/>
    </source>
</evidence>
<gene>
    <name evidence="1" type="ORF">SoKa_gp35</name>
</gene>
<organism evidence="1 2">
    <name type="scientific">Pseudomonas phage SoKa</name>
    <dbReference type="NCBI Taxonomy" id="2930393"/>
    <lineage>
        <taxon>Viruses</taxon>
        <taxon>Duplodnaviria</taxon>
        <taxon>Heunggongvirae</taxon>
        <taxon>Uroviricota</taxon>
        <taxon>Caudoviricetes</taxon>
        <taxon>Autographivirales</taxon>
        <taxon>Autonotataviridae</taxon>
        <taxon>Bifseptvirus</taxon>
        <taxon>Bifseptvirus SoKa</taxon>
    </lineage>
</organism>
<proteinExistence type="predicted"/>
<dbReference type="EMBL" id="OM962999">
    <property type="protein sequence ID" value="UOL50883.1"/>
    <property type="molecule type" value="Genomic_DNA"/>
</dbReference>
<dbReference type="Proteomes" id="UP000831170">
    <property type="component" value="Segment"/>
</dbReference>